<evidence type="ECO:0000313" key="3">
    <source>
        <dbReference type="Proteomes" id="UP000745859"/>
    </source>
</evidence>
<dbReference type="InterPro" id="IPR025737">
    <property type="entry name" value="FApF"/>
</dbReference>
<dbReference type="Proteomes" id="UP000745859">
    <property type="component" value="Unassembled WGS sequence"/>
</dbReference>
<keyword evidence="1" id="KW-0732">Signal</keyword>
<evidence type="ECO:0008006" key="4">
    <source>
        <dbReference type="Google" id="ProtNLM"/>
    </source>
</evidence>
<feature type="signal peptide" evidence="1">
    <location>
        <begin position="1"/>
        <end position="24"/>
    </location>
</feature>
<gene>
    <name evidence="2" type="ORF">FHR24_002030</name>
</gene>
<dbReference type="Pfam" id="PF13557">
    <property type="entry name" value="Phenol_MetA_deg"/>
    <property type="match status" value="1"/>
</dbReference>
<reference evidence="2 3" key="1">
    <citation type="submission" date="2020-03" db="EMBL/GenBank/DDBJ databases">
        <title>Genomic Encyclopedia of Type Strains, Phase IV (KMG-IV): sequencing the most valuable type-strain genomes for metagenomic binning, comparative biology and taxonomic classification.</title>
        <authorList>
            <person name="Goeker M."/>
        </authorList>
    </citation>
    <scope>NUCLEOTIDE SEQUENCE [LARGE SCALE GENOMIC DNA]</scope>
    <source>
        <strain evidence="2 3">DSM 101599</strain>
    </source>
</reference>
<comment type="caution">
    <text evidence="2">The sequence shown here is derived from an EMBL/GenBank/DDBJ whole genome shotgun (WGS) entry which is preliminary data.</text>
</comment>
<dbReference type="EMBL" id="JAASQL010000002">
    <property type="protein sequence ID" value="NIJ45562.1"/>
    <property type="molecule type" value="Genomic_DNA"/>
</dbReference>
<protein>
    <recommendedName>
        <fullName evidence="4">MetA-pathway of phenol degradation</fullName>
    </recommendedName>
</protein>
<evidence type="ECO:0000313" key="2">
    <source>
        <dbReference type="EMBL" id="NIJ45562.1"/>
    </source>
</evidence>
<dbReference type="RefSeq" id="WP_167187852.1">
    <property type="nucleotide sequence ID" value="NZ_JAASQL010000002.1"/>
</dbReference>
<evidence type="ECO:0000256" key="1">
    <source>
        <dbReference type="SAM" id="SignalP"/>
    </source>
</evidence>
<proteinExistence type="predicted"/>
<organism evidence="2 3">
    <name type="scientific">Wenyingzhuangia heitensis</name>
    <dbReference type="NCBI Taxonomy" id="1487859"/>
    <lineage>
        <taxon>Bacteria</taxon>
        <taxon>Pseudomonadati</taxon>
        <taxon>Bacteroidota</taxon>
        <taxon>Flavobacteriia</taxon>
        <taxon>Flavobacteriales</taxon>
        <taxon>Flavobacteriaceae</taxon>
        <taxon>Wenyingzhuangia</taxon>
    </lineage>
</organism>
<name>A0ABX0U9Q0_9FLAO</name>
<keyword evidence="3" id="KW-1185">Reference proteome</keyword>
<sequence>MNVLQNLIKIIFTLLILISTNTYACDVCGCGSSNSSSFANVLGGNYIGFSYNYMYFQYIQKTADPDFPLAEDHVNTVSVSGQYHITDKIQINATIPYRFNNRYKASGNISNSGMGDISVYGLINVLHSESNHSLKLGAGLKLPTGKFDLQNSSLNQTSAAQLGTGSLDILLPVQYYYTNNQWSFNASAMYFIKGTNDDEFKYGDQTQVNVSTSYVFPVATNISLAPSVGVSYDHFLASERFDIVDSRTKGYMTNASIGVQMETAHLILGVNTQLPIAQNLIDNEVTFNQSVGVYTYFKF</sequence>
<feature type="chain" id="PRO_5047150580" description="MetA-pathway of phenol degradation" evidence="1">
    <location>
        <begin position="25"/>
        <end position="299"/>
    </location>
</feature>
<accession>A0ABX0U9Q0</accession>